<dbReference type="Proteomes" id="UP000036987">
    <property type="component" value="Unassembled WGS sequence"/>
</dbReference>
<keyword evidence="3 6" id="KW-0256">Endoplasmic reticulum</keyword>
<dbReference type="OMA" id="MTEWIDE"/>
<keyword evidence="2 6" id="KW-0812">Transmembrane</keyword>
<dbReference type="GO" id="GO:0005789">
    <property type="term" value="C:endoplasmic reticulum membrane"/>
    <property type="evidence" value="ECO:0007669"/>
    <property type="project" value="UniProtKB-SubCell"/>
</dbReference>
<feature type="domain" description="Reticulon" evidence="7">
    <location>
        <begin position="40"/>
        <end position="226"/>
    </location>
</feature>
<evidence type="ECO:0000313" key="8">
    <source>
        <dbReference type="EMBL" id="KMZ66426.1"/>
    </source>
</evidence>
<keyword evidence="9" id="KW-1185">Reference proteome</keyword>
<evidence type="ECO:0000256" key="4">
    <source>
        <dbReference type="ARBA" id="ARBA00022989"/>
    </source>
</evidence>
<evidence type="ECO:0000256" key="1">
    <source>
        <dbReference type="ARBA" id="ARBA00004477"/>
    </source>
</evidence>
<dbReference type="PANTHER" id="PTHR10994:SF177">
    <property type="entry name" value="RETICULON-LIKE PROTEIN B15"/>
    <property type="match status" value="1"/>
</dbReference>
<protein>
    <recommendedName>
        <fullName evidence="6">Reticulon-like protein</fullName>
    </recommendedName>
</protein>
<feature type="transmembrane region" description="Helical" evidence="6">
    <location>
        <begin position="76"/>
        <end position="94"/>
    </location>
</feature>
<dbReference type="PANTHER" id="PTHR10994">
    <property type="entry name" value="RETICULON"/>
    <property type="match status" value="1"/>
</dbReference>
<comment type="subcellular location">
    <subcellularLocation>
        <location evidence="1 6">Endoplasmic reticulum membrane</location>
        <topology evidence="1 6">Multi-pass membrane protein</topology>
    </subcellularLocation>
</comment>
<feature type="transmembrane region" description="Helical" evidence="6">
    <location>
        <begin position="145"/>
        <end position="178"/>
    </location>
</feature>
<dbReference type="EMBL" id="LFYR01000980">
    <property type="protein sequence ID" value="KMZ66426.1"/>
    <property type="molecule type" value="Genomic_DNA"/>
</dbReference>
<dbReference type="AlphaFoldDB" id="A0A0K9PBS7"/>
<dbReference type="GO" id="GO:0009617">
    <property type="term" value="P:response to bacterium"/>
    <property type="evidence" value="ECO:0007669"/>
    <property type="project" value="InterPro"/>
</dbReference>
<dbReference type="InterPro" id="IPR003388">
    <property type="entry name" value="Reticulon"/>
</dbReference>
<sequence length="226" mass="26227">MDDSSSSDSDNERFVNPTARKKHLFGRTEPLHKVLGNGKSADVILWRNKQLSGSIVGCVTFIWCLFEWLNYHLLTILCYSLMLLLAILFVWSNASSFFKRAPPRFPNSIVSEETFLCIAQRVRYEINEAFITFQYVASGKDLKTFLMVIAGLWILSIIGSWFNFLTLFYIVFVLLYTLPVLYEKYEDYVDRVGEKALVELDKQYQVLDAMILQKIPMVSLMNKKQE</sequence>
<proteinExistence type="predicted"/>
<dbReference type="InterPro" id="IPR045064">
    <property type="entry name" value="Reticulon-like"/>
</dbReference>
<evidence type="ECO:0000256" key="2">
    <source>
        <dbReference type="ARBA" id="ARBA00022692"/>
    </source>
</evidence>
<evidence type="ECO:0000259" key="7">
    <source>
        <dbReference type="PROSITE" id="PS50845"/>
    </source>
</evidence>
<evidence type="ECO:0000313" key="9">
    <source>
        <dbReference type="Proteomes" id="UP000036987"/>
    </source>
</evidence>
<evidence type="ECO:0000256" key="6">
    <source>
        <dbReference type="RuleBase" id="RU363132"/>
    </source>
</evidence>
<comment type="caution">
    <text evidence="8">The sequence shown here is derived from an EMBL/GenBank/DDBJ whole genome shotgun (WGS) entry which is preliminary data.</text>
</comment>
<keyword evidence="4 6" id="KW-1133">Transmembrane helix</keyword>
<name>A0A0K9PBS7_ZOSMR</name>
<dbReference type="Pfam" id="PF02453">
    <property type="entry name" value="Reticulon"/>
    <property type="match status" value="1"/>
</dbReference>
<reference evidence="9" key="1">
    <citation type="journal article" date="2016" name="Nature">
        <title>The genome of the seagrass Zostera marina reveals angiosperm adaptation to the sea.</title>
        <authorList>
            <person name="Olsen J.L."/>
            <person name="Rouze P."/>
            <person name="Verhelst B."/>
            <person name="Lin Y.-C."/>
            <person name="Bayer T."/>
            <person name="Collen J."/>
            <person name="Dattolo E."/>
            <person name="De Paoli E."/>
            <person name="Dittami S."/>
            <person name="Maumus F."/>
            <person name="Michel G."/>
            <person name="Kersting A."/>
            <person name="Lauritano C."/>
            <person name="Lohaus R."/>
            <person name="Toepel M."/>
            <person name="Tonon T."/>
            <person name="Vanneste K."/>
            <person name="Amirebrahimi M."/>
            <person name="Brakel J."/>
            <person name="Bostroem C."/>
            <person name="Chovatia M."/>
            <person name="Grimwood J."/>
            <person name="Jenkins J.W."/>
            <person name="Jueterbock A."/>
            <person name="Mraz A."/>
            <person name="Stam W.T."/>
            <person name="Tice H."/>
            <person name="Bornberg-Bauer E."/>
            <person name="Green P.J."/>
            <person name="Pearson G.A."/>
            <person name="Procaccini G."/>
            <person name="Duarte C.M."/>
            <person name="Schmutz J."/>
            <person name="Reusch T.B.H."/>
            <person name="Van de Peer Y."/>
        </authorList>
    </citation>
    <scope>NUCLEOTIDE SEQUENCE [LARGE SCALE GENOMIC DNA]</scope>
    <source>
        <strain evidence="9">cv. Finnish</strain>
    </source>
</reference>
<evidence type="ECO:0000256" key="3">
    <source>
        <dbReference type="ARBA" id="ARBA00022824"/>
    </source>
</evidence>
<accession>A0A0K9PBS7</accession>
<dbReference type="STRING" id="29655.A0A0K9PBS7"/>
<evidence type="ECO:0000256" key="5">
    <source>
        <dbReference type="ARBA" id="ARBA00023136"/>
    </source>
</evidence>
<keyword evidence="5 6" id="KW-0472">Membrane</keyword>
<gene>
    <name evidence="8" type="ORF">ZOSMA_29G00750</name>
</gene>
<dbReference type="PROSITE" id="PS50845">
    <property type="entry name" value="RETICULON"/>
    <property type="match status" value="1"/>
</dbReference>
<dbReference type="OrthoDB" id="567788at2759"/>
<organism evidence="8 9">
    <name type="scientific">Zostera marina</name>
    <name type="common">Eelgrass</name>
    <dbReference type="NCBI Taxonomy" id="29655"/>
    <lineage>
        <taxon>Eukaryota</taxon>
        <taxon>Viridiplantae</taxon>
        <taxon>Streptophyta</taxon>
        <taxon>Embryophyta</taxon>
        <taxon>Tracheophyta</taxon>
        <taxon>Spermatophyta</taxon>
        <taxon>Magnoliopsida</taxon>
        <taxon>Liliopsida</taxon>
        <taxon>Zosteraceae</taxon>
        <taxon>Zostera</taxon>
    </lineage>
</organism>